<gene>
    <name evidence="1" type="ORF">Tco_1055279</name>
</gene>
<evidence type="ECO:0000313" key="1">
    <source>
        <dbReference type="EMBL" id="GJT80937.1"/>
    </source>
</evidence>
<reference evidence="1" key="2">
    <citation type="submission" date="2022-01" db="EMBL/GenBank/DDBJ databases">
        <authorList>
            <person name="Yamashiro T."/>
            <person name="Shiraishi A."/>
            <person name="Satake H."/>
            <person name="Nakayama K."/>
        </authorList>
    </citation>
    <scope>NUCLEOTIDE SEQUENCE</scope>
</reference>
<dbReference type="EMBL" id="BQNB010019037">
    <property type="protein sequence ID" value="GJT80937.1"/>
    <property type="molecule type" value="Genomic_DNA"/>
</dbReference>
<name>A0ABQ5H121_9ASTR</name>
<dbReference type="Proteomes" id="UP001151760">
    <property type="component" value="Unassembled WGS sequence"/>
</dbReference>
<reference evidence="1" key="1">
    <citation type="journal article" date="2022" name="Int. J. Mol. Sci.">
        <title>Draft Genome of Tanacetum Coccineum: Genomic Comparison of Closely Related Tanacetum-Family Plants.</title>
        <authorList>
            <person name="Yamashiro T."/>
            <person name="Shiraishi A."/>
            <person name="Nakayama K."/>
            <person name="Satake H."/>
        </authorList>
    </citation>
    <scope>NUCLEOTIDE SEQUENCE</scope>
</reference>
<protein>
    <submittedName>
        <fullName evidence="1">Uncharacterized protein</fullName>
    </submittedName>
</protein>
<keyword evidence="2" id="KW-1185">Reference proteome</keyword>
<sequence length="165" mass="19328">MDLETAQTTTTAKLPFLKQGKYDMWRLRIEQYFQVRDYALWDVIENENSFKPEAQTTTNADGSSTTLVSGPITTEEKAQKNNYVKARNNMANKNVPAPTPTRFDDQMLPFSVWVPIERTSVLAIYIQQFWNTLTQEAKTRVYRFQLDEDWFILDANLQREALAWF</sequence>
<evidence type="ECO:0000313" key="2">
    <source>
        <dbReference type="Proteomes" id="UP001151760"/>
    </source>
</evidence>
<accession>A0ABQ5H121</accession>
<organism evidence="1 2">
    <name type="scientific">Tanacetum coccineum</name>
    <dbReference type="NCBI Taxonomy" id="301880"/>
    <lineage>
        <taxon>Eukaryota</taxon>
        <taxon>Viridiplantae</taxon>
        <taxon>Streptophyta</taxon>
        <taxon>Embryophyta</taxon>
        <taxon>Tracheophyta</taxon>
        <taxon>Spermatophyta</taxon>
        <taxon>Magnoliopsida</taxon>
        <taxon>eudicotyledons</taxon>
        <taxon>Gunneridae</taxon>
        <taxon>Pentapetalae</taxon>
        <taxon>asterids</taxon>
        <taxon>campanulids</taxon>
        <taxon>Asterales</taxon>
        <taxon>Asteraceae</taxon>
        <taxon>Asteroideae</taxon>
        <taxon>Anthemideae</taxon>
        <taxon>Anthemidinae</taxon>
        <taxon>Tanacetum</taxon>
    </lineage>
</organism>
<comment type="caution">
    <text evidence="1">The sequence shown here is derived from an EMBL/GenBank/DDBJ whole genome shotgun (WGS) entry which is preliminary data.</text>
</comment>
<proteinExistence type="predicted"/>